<dbReference type="STRING" id="1758689.SGUI_0805"/>
<name>A0A1B1N9W6_9MICO</name>
<evidence type="ECO:0000313" key="2">
    <source>
        <dbReference type="EMBL" id="ANS78201.1"/>
    </source>
</evidence>
<proteinExistence type="predicted"/>
<dbReference type="InterPro" id="IPR041098">
    <property type="entry name" value="Rv2175c_C"/>
</dbReference>
<dbReference type="EMBL" id="CP014989">
    <property type="protein sequence ID" value="ANS78201.1"/>
    <property type="molecule type" value="Genomic_DNA"/>
</dbReference>
<evidence type="ECO:0000259" key="1">
    <source>
        <dbReference type="Pfam" id="PF18367"/>
    </source>
</evidence>
<feature type="domain" description="Rv2175c C-terminal" evidence="1">
    <location>
        <begin position="57"/>
        <end position="111"/>
    </location>
</feature>
<reference evidence="2 3" key="1">
    <citation type="submission" date="2016-03" db="EMBL/GenBank/DDBJ databases">
        <title>Shallow-sea hydrothermal system.</title>
        <authorList>
            <person name="Tang K."/>
        </authorList>
    </citation>
    <scope>NUCLEOTIDE SEQUENCE [LARGE SCALE GENOMIC DNA]</scope>
    <source>
        <strain evidence="2 3">JLT9</strain>
    </source>
</reference>
<dbReference type="Proteomes" id="UP000092482">
    <property type="component" value="Chromosome"/>
</dbReference>
<organism evidence="2 3">
    <name type="scientific">Serinicoccus hydrothermalis</name>
    <dbReference type="NCBI Taxonomy" id="1758689"/>
    <lineage>
        <taxon>Bacteria</taxon>
        <taxon>Bacillati</taxon>
        <taxon>Actinomycetota</taxon>
        <taxon>Actinomycetes</taxon>
        <taxon>Micrococcales</taxon>
        <taxon>Ornithinimicrobiaceae</taxon>
        <taxon>Serinicoccus</taxon>
    </lineage>
</organism>
<dbReference type="AlphaFoldDB" id="A0A1B1N9W6"/>
<accession>A0A1B1N9W6</accession>
<sequence>MIPEWLTVPDVMKRTGATLPVVRRWLDERDVVGVRRGPDRVVMVPATFFVDDGPLPALRGTITVLGDGGHSDEEIVDWLHAPDESLPGGSAIASLHAGAKTEVRRRAQEQAF</sequence>
<dbReference type="Pfam" id="PF18367">
    <property type="entry name" value="Rv2175c_C"/>
    <property type="match status" value="1"/>
</dbReference>
<dbReference type="KEGG" id="serj:SGUI_0805"/>
<evidence type="ECO:0000313" key="3">
    <source>
        <dbReference type="Proteomes" id="UP000092482"/>
    </source>
</evidence>
<protein>
    <submittedName>
        <fullName evidence="2">Putative transcriptional regulatory protein</fullName>
    </submittedName>
</protein>
<gene>
    <name evidence="2" type="ORF">SGUI_0805</name>
</gene>
<keyword evidence="3" id="KW-1185">Reference proteome</keyword>